<dbReference type="EMBL" id="JOWA01000154">
    <property type="protein sequence ID" value="KEZ39268.1"/>
    <property type="molecule type" value="Genomic_DNA"/>
</dbReference>
<keyword evidence="2" id="KW-0677">Repeat</keyword>
<feature type="compositionally biased region" description="Low complexity" evidence="3">
    <location>
        <begin position="42"/>
        <end position="51"/>
    </location>
</feature>
<evidence type="ECO:0000313" key="4">
    <source>
        <dbReference type="EMBL" id="KEZ39268.1"/>
    </source>
</evidence>
<dbReference type="InterPro" id="IPR001611">
    <property type="entry name" value="Leu-rich_rpt"/>
</dbReference>
<feature type="region of interest" description="Disordered" evidence="3">
    <location>
        <begin position="129"/>
        <end position="149"/>
    </location>
</feature>
<proteinExistence type="predicted"/>
<dbReference type="OrthoDB" id="1517790at2759"/>
<accession>A0A084FW06</accession>
<dbReference type="VEuPathDB" id="FungiDB:SAPIO_CDS9940"/>
<dbReference type="PANTHER" id="PTHR45752:SF193">
    <property type="entry name" value="MALIGNANT FIBROUS HISTIOCYTOMA-AMPLIFIED SEQUENCE 1-LIKE"/>
    <property type="match status" value="1"/>
</dbReference>
<keyword evidence="1" id="KW-0433">Leucine-rich repeat</keyword>
<protein>
    <submittedName>
        <fullName evidence="4">Uncharacterized protein</fullName>
    </submittedName>
</protein>
<dbReference type="PANTHER" id="PTHR45752">
    <property type="entry name" value="LEUCINE-RICH REPEAT-CONTAINING"/>
    <property type="match status" value="1"/>
</dbReference>
<dbReference type="InterPro" id="IPR003591">
    <property type="entry name" value="Leu-rich_rpt_typical-subtyp"/>
</dbReference>
<keyword evidence="5" id="KW-1185">Reference proteome</keyword>
<name>A0A084FW06_PSEDA</name>
<reference evidence="4 5" key="1">
    <citation type="journal article" date="2014" name="Genome Announc.">
        <title>Draft genome sequence of the pathogenic fungus Scedosporium apiospermum.</title>
        <authorList>
            <person name="Vandeputte P."/>
            <person name="Ghamrawi S."/>
            <person name="Rechenmann M."/>
            <person name="Iltis A."/>
            <person name="Giraud S."/>
            <person name="Fleury M."/>
            <person name="Thornton C."/>
            <person name="Delhaes L."/>
            <person name="Meyer W."/>
            <person name="Papon N."/>
            <person name="Bouchara J.P."/>
        </authorList>
    </citation>
    <scope>NUCLEOTIDE SEQUENCE [LARGE SCALE GENOMIC DNA]</scope>
    <source>
        <strain evidence="4 5">IHEM 14462</strain>
    </source>
</reference>
<feature type="region of interest" description="Disordered" evidence="3">
    <location>
        <begin position="1"/>
        <end position="58"/>
    </location>
</feature>
<dbReference type="GeneID" id="27729012"/>
<evidence type="ECO:0000256" key="1">
    <source>
        <dbReference type="ARBA" id="ARBA00022614"/>
    </source>
</evidence>
<dbReference type="KEGG" id="sapo:SAPIO_CDS9940"/>
<evidence type="ECO:0000313" key="5">
    <source>
        <dbReference type="Proteomes" id="UP000028545"/>
    </source>
</evidence>
<dbReference type="Pfam" id="PF13855">
    <property type="entry name" value="LRR_8"/>
    <property type="match status" value="1"/>
</dbReference>
<dbReference type="Proteomes" id="UP000028545">
    <property type="component" value="Unassembled WGS sequence"/>
</dbReference>
<dbReference type="PROSITE" id="PS51450">
    <property type="entry name" value="LRR"/>
    <property type="match status" value="2"/>
</dbReference>
<comment type="caution">
    <text evidence="4">The sequence shown here is derived from an EMBL/GenBank/DDBJ whole genome shotgun (WGS) entry which is preliminary data.</text>
</comment>
<dbReference type="AlphaFoldDB" id="A0A084FW06"/>
<dbReference type="Gene3D" id="3.80.10.10">
    <property type="entry name" value="Ribonuclease Inhibitor"/>
    <property type="match status" value="1"/>
</dbReference>
<dbReference type="OMA" id="RYLPWEL"/>
<dbReference type="RefSeq" id="XP_016639067.1">
    <property type="nucleotide sequence ID" value="XM_016791223.1"/>
</dbReference>
<evidence type="ECO:0000256" key="3">
    <source>
        <dbReference type="SAM" id="MobiDB-lite"/>
    </source>
</evidence>
<dbReference type="InterPro" id="IPR050715">
    <property type="entry name" value="LRR-SigEffector_domain"/>
</dbReference>
<organism evidence="4 5">
    <name type="scientific">Pseudallescheria apiosperma</name>
    <name type="common">Scedosporium apiospermum</name>
    <dbReference type="NCBI Taxonomy" id="563466"/>
    <lineage>
        <taxon>Eukaryota</taxon>
        <taxon>Fungi</taxon>
        <taxon>Dikarya</taxon>
        <taxon>Ascomycota</taxon>
        <taxon>Pezizomycotina</taxon>
        <taxon>Sordariomycetes</taxon>
        <taxon>Hypocreomycetidae</taxon>
        <taxon>Microascales</taxon>
        <taxon>Microascaceae</taxon>
        <taxon>Scedosporium</taxon>
    </lineage>
</organism>
<dbReference type="HOGENOM" id="CLU_027499_1_0_1"/>
<dbReference type="SMART" id="SM00369">
    <property type="entry name" value="LRR_TYP"/>
    <property type="match status" value="2"/>
</dbReference>
<dbReference type="InterPro" id="IPR032675">
    <property type="entry name" value="LRR_dom_sf"/>
</dbReference>
<evidence type="ECO:0000256" key="2">
    <source>
        <dbReference type="ARBA" id="ARBA00022737"/>
    </source>
</evidence>
<dbReference type="SUPFAM" id="SSF52047">
    <property type="entry name" value="RNI-like"/>
    <property type="match status" value="1"/>
</dbReference>
<gene>
    <name evidence="4" type="ORF">SAPIO_CDS9940</name>
</gene>
<sequence length="491" mass="54199">MAEEPTLPRLPAVSWDGRTQSISTRTRKRARLDRSEAPPVVSTSSDPAFFSSDDDPSVENYTRVRRKKRLVGSWYEQQPAPSSDSCFGEDAIPPPRPNRKFARHFDSGVWMTEASDDGACDDDLPGLTSSTFPPKTKLPLPIRPDGPKLSGAETAARKTIQMCIDDGVETIDLSDLHLQSISNDTIVPISTLAPIPIVTQDVPFEPKDPSIKLFLANNRLSKVPGAIFDLENLTLLSLRGNRIEELPDSIGNLTNLRELNISQNRLKFLPSSLLKLLGPGSNLVSLSVQLNPLLQVDRTLVAKAREIDDAIDSSEISAITAYFVARSAVRVSAGIGKRAPEVDLTVPFDEGTAESQSSEVSLLSNPSRVPSLQELTLRKCYQSSLLREFPDYLPDDSFEHLRELLRKALAQRESGGVHCSICGHHLITPVTQWVEWWGIKYNSPTRPQLPRLHDPDVVPFFNVGCSLACVPRNISRGTTLEELRGRDGENV</sequence>